<keyword evidence="2" id="KW-1133">Transmembrane helix</keyword>
<feature type="region of interest" description="Disordered" evidence="1">
    <location>
        <begin position="810"/>
        <end position="906"/>
    </location>
</feature>
<reference evidence="4" key="1">
    <citation type="submission" date="2020-10" db="EMBL/GenBank/DDBJ databases">
        <authorList>
            <person name="Han B."/>
            <person name="Lu T."/>
            <person name="Zhao Q."/>
            <person name="Huang X."/>
            <person name="Zhao Y."/>
        </authorList>
    </citation>
    <scope>NUCLEOTIDE SEQUENCE</scope>
</reference>
<evidence type="ECO:0000259" key="3">
    <source>
        <dbReference type="Pfam" id="PF13968"/>
    </source>
</evidence>
<organism evidence="4 5">
    <name type="scientific">Miscanthus lutarioriparius</name>
    <dbReference type="NCBI Taxonomy" id="422564"/>
    <lineage>
        <taxon>Eukaryota</taxon>
        <taxon>Viridiplantae</taxon>
        <taxon>Streptophyta</taxon>
        <taxon>Embryophyta</taxon>
        <taxon>Tracheophyta</taxon>
        <taxon>Spermatophyta</taxon>
        <taxon>Magnoliopsida</taxon>
        <taxon>Liliopsida</taxon>
        <taxon>Poales</taxon>
        <taxon>Poaceae</taxon>
        <taxon>PACMAD clade</taxon>
        <taxon>Panicoideae</taxon>
        <taxon>Andropogonodae</taxon>
        <taxon>Andropogoneae</taxon>
        <taxon>Saccharinae</taxon>
        <taxon>Miscanthus</taxon>
    </lineage>
</organism>
<dbReference type="Pfam" id="PF13968">
    <property type="entry name" value="DUF4220"/>
    <property type="match status" value="1"/>
</dbReference>
<name>A0A811RL51_9POAL</name>
<feature type="transmembrane region" description="Helical" evidence="2">
    <location>
        <begin position="339"/>
        <end position="358"/>
    </location>
</feature>
<dbReference type="Proteomes" id="UP000604825">
    <property type="component" value="Unassembled WGS sequence"/>
</dbReference>
<dbReference type="AlphaFoldDB" id="A0A811RL51"/>
<feature type="compositionally biased region" description="Basic and acidic residues" evidence="1">
    <location>
        <begin position="858"/>
        <end position="870"/>
    </location>
</feature>
<evidence type="ECO:0000313" key="4">
    <source>
        <dbReference type="EMBL" id="CAD6270756.1"/>
    </source>
</evidence>
<keyword evidence="2" id="KW-0472">Membrane</keyword>
<feature type="region of interest" description="Disordered" evidence="1">
    <location>
        <begin position="237"/>
        <end position="257"/>
    </location>
</feature>
<feature type="domain" description="DUF4220" evidence="3">
    <location>
        <begin position="66"/>
        <end position="467"/>
    </location>
</feature>
<gene>
    <name evidence="4" type="ORF">NCGR_LOCUS54048</name>
</gene>
<dbReference type="Pfam" id="PF04578">
    <property type="entry name" value="DUF594"/>
    <property type="match status" value="1"/>
</dbReference>
<protein>
    <recommendedName>
        <fullName evidence="3">DUF4220 domain-containing protein</fullName>
    </recommendedName>
</protein>
<sequence length="906" mass="102085">MGLDLDDIRDHVASLFIMLNKKTAILFRIEFLVVLATLLFLAMFFMDLFRRTIHSPFMRAVFSVFDAVSDSIVVHLLGAIQTAPFKNQLFPVWALMLVNFRYSADYISSYGVPVPRGRRAFWQGRSSELVAEHMLAMHSSSMNKGGELMDPVPDTAATMKGYKYLVYGETKLQWQGGFNRLKKPQYALCIDQQQDQDATANDNGGGATRIHRRRKEKTSSVPVLTLDKIWDCPIPIHKQPQPHSLQQGQGRGEDDDGSGTKVLPLAFAMSRLLRCRLEDVTLQPRIFDMNRELVKNMVGGKVATSDSDALRIMELQLAFVHDYFNTRYPMVFCCGLPSLFSSLLLSVLTICAVCWLAVDIRKVYKPPNGELAHVFKGFNVDIIITWVFIFLIVVKEIWEMRTYLLSDWTSLIMLCEYVQRKRKCKIRSKESKVDAWSDSILLYFSTRSRITDQRRWHGFIDQYVFVQSYHDTPWCWNLIHNLTTGLVPKKEDGAELSSPIQIPKCVKQAVLEKLGGMIVEAADEQPAGDRCTSTSSHRRLPRVIRTLSNSNLIIRQQLQNYQAYCSTAPTTTRSAHVALPTTSHIILVWHIATSLCEMELATKHGVTLSSPGFPWCLLSWFTSSCCCSSKPYLMDVGDKEDKDSILSWLAGFCSSNSKPSQKTTQGRNKEVNDGKLPEELRETYVTANSLSRYCTYLLIAKPDLIPDSFLVPKIVFQETVKSARDGILKGCGSLQERYRALKDEAEKPIEDSEKEDVLKQGVWTELLIHIAPTQNARAHRKCLAGGEFITHIWALLWHCGIHSSSLWPKDDVGPAGNNDPDPASGNNSDQAGNKTRQTGGHMRSCPIGINISEGEVYDDNKGTKEHEASNSKRGAMWRNDGSSEIEEISQDATLETTNVQTGPKRD</sequence>
<dbReference type="EMBL" id="CAJGYO010000015">
    <property type="protein sequence ID" value="CAD6270756.1"/>
    <property type="molecule type" value="Genomic_DNA"/>
</dbReference>
<feature type="transmembrane region" description="Helical" evidence="2">
    <location>
        <begin position="25"/>
        <end position="45"/>
    </location>
</feature>
<dbReference type="InterPro" id="IPR007658">
    <property type="entry name" value="DUF594"/>
</dbReference>
<evidence type="ECO:0000256" key="2">
    <source>
        <dbReference type="SAM" id="Phobius"/>
    </source>
</evidence>
<evidence type="ECO:0000313" key="5">
    <source>
        <dbReference type="Proteomes" id="UP000604825"/>
    </source>
</evidence>
<feature type="transmembrane region" description="Helical" evidence="2">
    <location>
        <begin position="378"/>
        <end position="394"/>
    </location>
</feature>
<accession>A0A811RL51</accession>
<evidence type="ECO:0000256" key="1">
    <source>
        <dbReference type="SAM" id="MobiDB-lite"/>
    </source>
</evidence>
<keyword evidence="2" id="KW-0812">Transmembrane</keyword>
<feature type="compositionally biased region" description="Polar residues" evidence="1">
    <location>
        <begin position="890"/>
        <end position="906"/>
    </location>
</feature>
<dbReference type="InterPro" id="IPR025315">
    <property type="entry name" value="DUF4220"/>
</dbReference>
<keyword evidence="5" id="KW-1185">Reference proteome</keyword>
<feature type="region of interest" description="Disordered" evidence="1">
    <location>
        <begin position="195"/>
        <end position="219"/>
    </location>
</feature>
<proteinExistence type="predicted"/>
<dbReference type="PANTHER" id="PTHR31325">
    <property type="entry name" value="OS01G0798800 PROTEIN-RELATED"/>
    <property type="match status" value="1"/>
</dbReference>
<feature type="compositionally biased region" description="Polar residues" evidence="1">
    <location>
        <begin position="824"/>
        <end position="838"/>
    </location>
</feature>
<comment type="caution">
    <text evidence="4">The sequence shown here is derived from an EMBL/GenBank/DDBJ whole genome shotgun (WGS) entry which is preliminary data.</text>
</comment>